<dbReference type="SUPFAM" id="SSF52058">
    <property type="entry name" value="L domain-like"/>
    <property type="match status" value="1"/>
</dbReference>
<dbReference type="InterPro" id="IPR053772">
    <property type="entry name" value="At1g61320/At1g61330-like"/>
</dbReference>
<sequence length="406" mass="47422">MRRVRKKKNIKVDRISELPECIVHDILSYLPIEDVVQTTILSKRWYSMNKNYPVLCFDFDYFIKNLKEKFAEGGSDFRKALKTHRKHVYKSLHRFSRKKDADCPLLENLTLDSCEGFNRVYIHNLLRLHSVDFYETCYTPVVKVKIGSQSIQNVSITASSLARDWVKINIDACDHLKFLLLRCEGLEQKKFHSLIAKLPLLEELYIFNCQQLRAIKISSPRIKTLVVWPDSNDTCLNTIEIAAPRLENFIFISERERENPCVIKVADCCVGLKTLMLRCEVITDKMFHKLISKWHLLESLWIFGCNKLRRIKILSPQLKRLHIVRCPKLQAVEVGSRNLLKLFCGGPKEPEFSVADHLYKTGGLRFVHEVDLDFDFLSYGLAKMLRYFIRDEDLVEIITTACSRIF</sequence>
<gene>
    <name evidence="2" type="ORF">SLEP1_g6193</name>
</gene>
<feature type="domain" description="F-box" evidence="1">
    <location>
        <begin position="12"/>
        <end position="66"/>
    </location>
</feature>
<dbReference type="InterPro" id="IPR001810">
    <property type="entry name" value="F-box_dom"/>
</dbReference>
<evidence type="ECO:0000313" key="2">
    <source>
        <dbReference type="EMBL" id="GKU92473.1"/>
    </source>
</evidence>
<dbReference type="Gene3D" id="3.80.10.10">
    <property type="entry name" value="Ribonuclease Inhibitor"/>
    <property type="match status" value="1"/>
</dbReference>
<organism evidence="2 3">
    <name type="scientific">Rubroshorea leprosula</name>
    <dbReference type="NCBI Taxonomy" id="152421"/>
    <lineage>
        <taxon>Eukaryota</taxon>
        <taxon>Viridiplantae</taxon>
        <taxon>Streptophyta</taxon>
        <taxon>Embryophyta</taxon>
        <taxon>Tracheophyta</taxon>
        <taxon>Spermatophyta</taxon>
        <taxon>Magnoliopsida</taxon>
        <taxon>eudicotyledons</taxon>
        <taxon>Gunneridae</taxon>
        <taxon>Pentapetalae</taxon>
        <taxon>rosids</taxon>
        <taxon>malvids</taxon>
        <taxon>Malvales</taxon>
        <taxon>Dipterocarpaceae</taxon>
        <taxon>Rubroshorea</taxon>
    </lineage>
</organism>
<dbReference type="Proteomes" id="UP001054252">
    <property type="component" value="Unassembled WGS sequence"/>
</dbReference>
<dbReference type="Pfam" id="PF23622">
    <property type="entry name" value="LRR_At1g61320_AtMIF1"/>
    <property type="match status" value="1"/>
</dbReference>
<evidence type="ECO:0000313" key="3">
    <source>
        <dbReference type="Proteomes" id="UP001054252"/>
    </source>
</evidence>
<evidence type="ECO:0000259" key="1">
    <source>
        <dbReference type="PROSITE" id="PS50181"/>
    </source>
</evidence>
<reference evidence="2 3" key="1">
    <citation type="journal article" date="2021" name="Commun. Biol.">
        <title>The genome of Shorea leprosula (Dipterocarpaceae) highlights the ecological relevance of drought in aseasonal tropical rainforests.</title>
        <authorList>
            <person name="Ng K.K.S."/>
            <person name="Kobayashi M.J."/>
            <person name="Fawcett J.A."/>
            <person name="Hatakeyama M."/>
            <person name="Paape T."/>
            <person name="Ng C.H."/>
            <person name="Ang C.C."/>
            <person name="Tnah L.H."/>
            <person name="Lee C.T."/>
            <person name="Nishiyama T."/>
            <person name="Sese J."/>
            <person name="O'Brien M.J."/>
            <person name="Copetti D."/>
            <person name="Mohd Noor M.I."/>
            <person name="Ong R.C."/>
            <person name="Putra M."/>
            <person name="Sireger I.Z."/>
            <person name="Indrioko S."/>
            <person name="Kosugi Y."/>
            <person name="Izuno A."/>
            <person name="Isagi Y."/>
            <person name="Lee S.L."/>
            <person name="Shimizu K.K."/>
        </authorList>
    </citation>
    <scope>NUCLEOTIDE SEQUENCE [LARGE SCALE GENOMIC DNA]</scope>
    <source>
        <strain evidence="2">214</strain>
    </source>
</reference>
<dbReference type="InterPro" id="IPR053781">
    <property type="entry name" value="F-box_AtFBL13-like"/>
</dbReference>
<dbReference type="InterPro" id="IPR032675">
    <property type="entry name" value="LRR_dom_sf"/>
</dbReference>
<dbReference type="AlphaFoldDB" id="A0AAV5I3A0"/>
<name>A0AAV5I3A0_9ROSI</name>
<dbReference type="CDD" id="cd22160">
    <property type="entry name" value="F-box_AtFBL13-like"/>
    <property type="match status" value="1"/>
</dbReference>
<proteinExistence type="predicted"/>
<dbReference type="InterPro" id="IPR055411">
    <property type="entry name" value="LRR_FXL15/At3g58940/PEG3-like"/>
</dbReference>
<dbReference type="InterPro" id="IPR036047">
    <property type="entry name" value="F-box-like_dom_sf"/>
</dbReference>
<dbReference type="Pfam" id="PF00646">
    <property type="entry name" value="F-box"/>
    <property type="match status" value="1"/>
</dbReference>
<dbReference type="EMBL" id="BPVZ01000006">
    <property type="protein sequence ID" value="GKU92473.1"/>
    <property type="molecule type" value="Genomic_DNA"/>
</dbReference>
<protein>
    <recommendedName>
        <fullName evidence="1">F-box domain-containing protein</fullName>
    </recommendedName>
</protein>
<dbReference type="PROSITE" id="PS50181">
    <property type="entry name" value="FBOX"/>
    <property type="match status" value="1"/>
</dbReference>
<dbReference type="PANTHER" id="PTHR34145:SF51">
    <property type="entry name" value="FBD DOMAIN-CONTAINING PROTEIN"/>
    <property type="match status" value="1"/>
</dbReference>
<accession>A0AAV5I3A0</accession>
<dbReference type="InterPro" id="IPR055357">
    <property type="entry name" value="LRR_At1g61320_AtMIF1"/>
</dbReference>
<dbReference type="Gene3D" id="1.20.1280.50">
    <property type="match status" value="1"/>
</dbReference>
<comment type="caution">
    <text evidence="2">The sequence shown here is derived from an EMBL/GenBank/DDBJ whole genome shotgun (WGS) entry which is preliminary data.</text>
</comment>
<dbReference type="PANTHER" id="PTHR34145">
    <property type="entry name" value="OS02G0105600 PROTEIN"/>
    <property type="match status" value="1"/>
</dbReference>
<dbReference type="SUPFAM" id="SSF81383">
    <property type="entry name" value="F-box domain"/>
    <property type="match status" value="1"/>
</dbReference>
<keyword evidence="3" id="KW-1185">Reference proteome</keyword>
<dbReference type="Pfam" id="PF24758">
    <property type="entry name" value="LRR_At5g56370"/>
    <property type="match status" value="1"/>
</dbReference>